<dbReference type="PANTHER" id="PTHR33781">
    <property type="entry name" value="PROTEIN PHYTOCHROME KINASE SUBSTRATE 1-RELATED"/>
    <property type="match status" value="1"/>
</dbReference>
<evidence type="ECO:0008006" key="3">
    <source>
        <dbReference type="Google" id="ProtNLM"/>
    </source>
</evidence>
<dbReference type="AlphaFoldDB" id="A0A396H2Z7"/>
<evidence type="ECO:0000256" key="1">
    <source>
        <dbReference type="SAM" id="MobiDB-lite"/>
    </source>
</evidence>
<evidence type="ECO:0000313" key="2">
    <source>
        <dbReference type="EMBL" id="RHN47630.1"/>
    </source>
</evidence>
<feature type="compositionally biased region" description="Low complexity" evidence="1">
    <location>
        <begin position="165"/>
        <end position="179"/>
    </location>
</feature>
<feature type="region of interest" description="Disordered" evidence="1">
    <location>
        <begin position="477"/>
        <end position="510"/>
    </location>
</feature>
<protein>
    <recommendedName>
        <fullName evidence="3">Phytochrome kinase substrate protein</fullName>
    </recommendedName>
</protein>
<gene>
    <name evidence="2" type="ORF">MtrunA17_Chr7g0255061</name>
</gene>
<comment type="caution">
    <text evidence="2">The sequence shown here is derived from an EMBL/GenBank/DDBJ whole genome shotgun (WGS) entry which is preliminary data.</text>
</comment>
<dbReference type="InterPro" id="IPR039615">
    <property type="entry name" value="PKS"/>
</dbReference>
<dbReference type="GO" id="GO:0009638">
    <property type="term" value="P:phototropism"/>
    <property type="evidence" value="ECO:0007669"/>
    <property type="project" value="InterPro"/>
</dbReference>
<name>A0A396H2Z7_MEDTR</name>
<sequence>MKQDMERTTTIKTFDCNLPPKSPTILRDIDASFSSYLTPQKPNNHNHHHKLDDPTSELSIFDAHKYFNEGTNNDNIQKVTISSNNNNNNNNNSRVSPVVINVNNETESIVIPDTTRYSSASSMDGYANIRNYRARSFHAATPTASSEASWNSQQGLLSHPAGAISVNIKNPSNPNPNNSNKHKSSLSKPNWFLRRKCPCTGKKSVQVNEKKLTELPKNNIKIPSPISPPPPMNNNWINNNIDQTQNHVVTKSQRFQPVVTTTVRVPYTDGFTFPVLNPNSSSTTTKLKNGIVLEDPPRESLEVFRPPEELTVDTKTLNFQFPPGISRIVIDDNDAASDASSDLFEIESFSTATQSSYSAAVYRRNSRDSFDEGSVTTAMTDCYEPSEASIDWSVTTAEGYDESSIAAVSVGGYGGGGGGSVTAEHWKRKGGNGLLVSCRCEKAVSVGPQPVKCEGQRGATSAWKQVNGGGVISSRVGGVNINKPPLARSSHSHQRNSNNTPRVTSFAFAT</sequence>
<dbReference type="Proteomes" id="UP000265566">
    <property type="component" value="Chromosome 7"/>
</dbReference>
<feature type="region of interest" description="Disordered" evidence="1">
    <location>
        <begin position="164"/>
        <end position="187"/>
    </location>
</feature>
<accession>A0A396H2Z7</accession>
<dbReference type="PANTHER" id="PTHR33781:SF1">
    <property type="entry name" value="PROTEIN PHYTOCHROME KINASE SUBSTRATE 4"/>
    <property type="match status" value="1"/>
</dbReference>
<dbReference type="OrthoDB" id="691744at2759"/>
<dbReference type="Gramene" id="rna42252">
    <property type="protein sequence ID" value="RHN47630.1"/>
    <property type="gene ID" value="gene42252"/>
</dbReference>
<organism evidence="2">
    <name type="scientific">Medicago truncatula</name>
    <name type="common">Barrel medic</name>
    <name type="synonym">Medicago tribuloides</name>
    <dbReference type="NCBI Taxonomy" id="3880"/>
    <lineage>
        <taxon>Eukaryota</taxon>
        <taxon>Viridiplantae</taxon>
        <taxon>Streptophyta</taxon>
        <taxon>Embryophyta</taxon>
        <taxon>Tracheophyta</taxon>
        <taxon>Spermatophyta</taxon>
        <taxon>Magnoliopsida</taxon>
        <taxon>eudicotyledons</taxon>
        <taxon>Gunneridae</taxon>
        <taxon>Pentapetalae</taxon>
        <taxon>rosids</taxon>
        <taxon>fabids</taxon>
        <taxon>Fabales</taxon>
        <taxon>Fabaceae</taxon>
        <taxon>Papilionoideae</taxon>
        <taxon>50 kb inversion clade</taxon>
        <taxon>NPAAA clade</taxon>
        <taxon>Hologalegina</taxon>
        <taxon>IRL clade</taxon>
        <taxon>Trifolieae</taxon>
        <taxon>Medicago</taxon>
    </lineage>
</organism>
<reference evidence="2" key="1">
    <citation type="journal article" date="2018" name="Nat. Plants">
        <title>Whole-genome landscape of Medicago truncatula symbiotic genes.</title>
        <authorList>
            <person name="Pecrix Y."/>
            <person name="Gamas P."/>
            <person name="Carrere S."/>
        </authorList>
    </citation>
    <scope>NUCLEOTIDE SEQUENCE</scope>
    <source>
        <tissue evidence="2">Leaves</tissue>
    </source>
</reference>
<proteinExistence type="predicted"/>
<dbReference type="EMBL" id="PSQE01000007">
    <property type="protein sequence ID" value="RHN47630.1"/>
    <property type="molecule type" value="Genomic_DNA"/>
</dbReference>